<feature type="region of interest" description="Disordered" evidence="1">
    <location>
        <begin position="262"/>
        <end position="289"/>
    </location>
</feature>
<protein>
    <submittedName>
        <fullName evidence="2">Uncharacterized protein</fullName>
    </submittedName>
</protein>
<dbReference type="AlphaFoldDB" id="A0A8H7Y3Z1"/>
<feature type="region of interest" description="Disordered" evidence="1">
    <location>
        <begin position="309"/>
        <end position="359"/>
    </location>
</feature>
<proteinExistence type="predicted"/>
<evidence type="ECO:0000256" key="1">
    <source>
        <dbReference type="SAM" id="MobiDB-lite"/>
    </source>
</evidence>
<evidence type="ECO:0000313" key="2">
    <source>
        <dbReference type="EMBL" id="KAG5171061.1"/>
    </source>
</evidence>
<sequence length="359" mass="39497">MTADQTNNGEANLLVGAGGPFTRQQMHADPLYTARKDFSAGVVWKKIRGVDTLVVNNGADGPVDIAHPVLVGRVSDDRPWLEPHGSFNPKYDPEKAIKQAKLAITVVSPIGDPDFEVDFTPSINSLINVQKAIATSNMHQHLLISIGEGTGIRLNFPIWEKKTEQNKDGGAERFTKSYAVNDECEPWFTTMKEKHYIKQFPLYDSKDDLIQDISVLEDKLVGALVEVTFSLKHYYITSKTDKPNDTFTAIIENITILKPPPTVSHGPYRSLLSPKKKPARRIQTPLGISTRGKQINAAKSFIPVPQPIFTPKGTAINPSGSASSTASSSSSHTLDDSQQEGDENDDEGRQQSPKRPRLV</sequence>
<feature type="compositionally biased region" description="Low complexity" evidence="1">
    <location>
        <begin position="319"/>
        <end position="331"/>
    </location>
</feature>
<gene>
    <name evidence="2" type="ORF">JR316_003138</name>
</gene>
<name>A0A8H7Y3Z1_PSICU</name>
<accession>A0A8H7Y3Z1</accession>
<feature type="compositionally biased region" description="Acidic residues" evidence="1">
    <location>
        <begin position="337"/>
        <end position="346"/>
    </location>
</feature>
<comment type="caution">
    <text evidence="2">The sequence shown here is derived from an EMBL/GenBank/DDBJ whole genome shotgun (WGS) entry which is preliminary data.</text>
</comment>
<organism evidence="2">
    <name type="scientific">Psilocybe cubensis</name>
    <name type="common">Psychedelic mushroom</name>
    <name type="synonym">Stropharia cubensis</name>
    <dbReference type="NCBI Taxonomy" id="181762"/>
    <lineage>
        <taxon>Eukaryota</taxon>
        <taxon>Fungi</taxon>
        <taxon>Dikarya</taxon>
        <taxon>Basidiomycota</taxon>
        <taxon>Agaricomycotina</taxon>
        <taxon>Agaricomycetes</taxon>
        <taxon>Agaricomycetidae</taxon>
        <taxon>Agaricales</taxon>
        <taxon>Agaricineae</taxon>
        <taxon>Strophariaceae</taxon>
        <taxon>Psilocybe</taxon>
    </lineage>
</organism>
<dbReference type="EMBL" id="JAFIQS010000003">
    <property type="protein sequence ID" value="KAG5171061.1"/>
    <property type="molecule type" value="Genomic_DNA"/>
</dbReference>
<reference evidence="2" key="1">
    <citation type="submission" date="2021-02" db="EMBL/GenBank/DDBJ databases">
        <title>Psilocybe cubensis genome.</title>
        <authorList>
            <person name="Mckernan K.J."/>
            <person name="Crawford S."/>
            <person name="Trippe A."/>
            <person name="Kane L.T."/>
            <person name="Mclaughlin S."/>
        </authorList>
    </citation>
    <scope>NUCLEOTIDE SEQUENCE [LARGE SCALE GENOMIC DNA]</scope>
    <source>
        <strain evidence="2">MGC-MH-2018</strain>
    </source>
</reference>